<evidence type="ECO:0000313" key="1">
    <source>
        <dbReference type="EMBL" id="MDT8899824.1"/>
    </source>
</evidence>
<name>A0ABU3NSN9_9FIRM</name>
<organism evidence="1 2">
    <name type="scientific">Anaeroselena agilis</name>
    <dbReference type="NCBI Taxonomy" id="3063788"/>
    <lineage>
        <taxon>Bacteria</taxon>
        <taxon>Bacillati</taxon>
        <taxon>Bacillota</taxon>
        <taxon>Negativicutes</taxon>
        <taxon>Acetonemataceae</taxon>
        <taxon>Anaeroselena</taxon>
    </lineage>
</organism>
<proteinExistence type="predicted"/>
<comment type="caution">
    <text evidence="1">The sequence shown here is derived from an EMBL/GenBank/DDBJ whole genome shotgun (WGS) entry which is preliminary data.</text>
</comment>
<sequence>MLISYRHYTTAAMVDVLTMENVYFSRGNFVDQGRLHRPDTVSLRIEKCGNIGGGTVVIDCEVYNRVESIEDILNKKGFAKDEAAGKRFKQWHFSFQRTIDAGKLAGMVMAQINEAVEDMPLLMYASPAQRALADYYGFMTSSRPKIRYSDVMQHLGYWDDGKLYELDAYADDADREFFVAKYKRGRWTAWASGDLLMPLFASESEAKQYLSTRIKRVCQFRPTIATVAQAPKGCMPSVYALVDQTKNVKERMAWLRCELDRLEAQSETYCS</sequence>
<reference evidence="1 2" key="1">
    <citation type="submission" date="2023-07" db="EMBL/GenBank/DDBJ databases">
        <title>The novel representative of Negativicutes class, Anaeroselena agilis gen. nov. sp. nov.</title>
        <authorList>
            <person name="Prokofeva M.I."/>
            <person name="Elcheninov A.G."/>
            <person name="Klyukina A."/>
            <person name="Kublanov I.V."/>
            <person name="Frolov E.N."/>
            <person name="Podosokorskaya O.A."/>
        </authorList>
    </citation>
    <scope>NUCLEOTIDE SEQUENCE [LARGE SCALE GENOMIC DNA]</scope>
    <source>
        <strain evidence="1 2">4137-cl</strain>
    </source>
</reference>
<dbReference type="Proteomes" id="UP001254848">
    <property type="component" value="Unassembled WGS sequence"/>
</dbReference>
<keyword evidence="2" id="KW-1185">Reference proteome</keyword>
<gene>
    <name evidence="1" type="ORF">Q4T40_00990</name>
</gene>
<accession>A0ABU3NSN9</accession>
<protein>
    <submittedName>
        <fullName evidence="1">Uncharacterized protein</fullName>
    </submittedName>
</protein>
<evidence type="ECO:0000313" key="2">
    <source>
        <dbReference type="Proteomes" id="UP001254848"/>
    </source>
</evidence>
<dbReference type="EMBL" id="JAUOZS010000001">
    <property type="protein sequence ID" value="MDT8899824.1"/>
    <property type="molecule type" value="Genomic_DNA"/>
</dbReference>
<dbReference type="RefSeq" id="WP_413778391.1">
    <property type="nucleotide sequence ID" value="NZ_JAUOZS010000001.1"/>
</dbReference>